<dbReference type="SUPFAM" id="SSF161098">
    <property type="entry name" value="MetI-like"/>
    <property type="match status" value="1"/>
</dbReference>
<evidence type="ECO:0000256" key="5">
    <source>
        <dbReference type="ARBA" id="ARBA00022989"/>
    </source>
</evidence>
<evidence type="ECO:0000256" key="1">
    <source>
        <dbReference type="ARBA" id="ARBA00004651"/>
    </source>
</evidence>
<gene>
    <name evidence="9" type="ORF">VLY81_13450</name>
</gene>
<dbReference type="Proteomes" id="UP001333102">
    <property type="component" value="Chromosome"/>
</dbReference>
<protein>
    <submittedName>
        <fullName evidence="9">Carbohydrate ABC transporter permease</fullName>
    </submittedName>
</protein>
<evidence type="ECO:0000256" key="7">
    <source>
        <dbReference type="RuleBase" id="RU363032"/>
    </source>
</evidence>
<comment type="similarity">
    <text evidence="7">Belongs to the binding-protein-dependent transport system permease family.</text>
</comment>
<evidence type="ECO:0000256" key="3">
    <source>
        <dbReference type="ARBA" id="ARBA00022475"/>
    </source>
</evidence>
<evidence type="ECO:0000256" key="6">
    <source>
        <dbReference type="ARBA" id="ARBA00023136"/>
    </source>
</evidence>
<feature type="transmembrane region" description="Helical" evidence="7">
    <location>
        <begin position="173"/>
        <end position="194"/>
    </location>
</feature>
<dbReference type="PANTHER" id="PTHR43744">
    <property type="entry name" value="ABC TRANSPORTER PERMEASE PROTEIN MG189-RELATED-RELATED"/>
    <property type="match status" value="1"/>
</dbReference>
<comment type="subcellular location">
    <subcellularLocation>
        <location evidence="1 7">Cell membrane</location>
        <topology evidence="1 7">Multi-pass membrane protein</topology>
    </subcellularLocation>
</comment>
<keyword evidence="3" id="KW-1003">Cell membrane</keyword>
<keyword evidence="6 7" id="KW-0472">Membrane</keyword>
<evidence type="ECO:0000313" key="9">
    <source>
        <dbReference type="EMBL" id="WRP14408.1"/>
    </source>
</evidence>
<dbReference type="Gene3D" id="1.10.3720.10">
    <property type="entry name" value="MetI-like"/>
    <property type="match status" value="1"/>
</dbReference>
<name>A0ABZ1BP84_9FIRM</name>
<proteinExistence type="inferred from homology"/>
<feature type="transmembrane region" description="Helical" evidence="7">
    <location>
        <begin position="108"/>
        <end position="132"/>
    </location>
</feature>
<keyword evidence="10" id="KW-1185">Reference proteome</keyword>
<dbReference type="CDD" id="cd06261">
    <property type="entry name" value="TM_PBP2"/>
    <property type="match status" value="1"/>
</dbReference>
<feature type="domain" description="ABC transmembrane type-1" evidence="8">
    <location>
        <begin position="109"/>
        <end position="298"/>
    </location>
</feature>
<dbReference type="PANTHER" id="PTHR43744:SF12">
    <property type="entry name" value="ABC TRANSPORTER PERMEASE PROTEIN MG189-RELATED"/>
    <property type="match status" value="1"/>
</dbReference>
<sequence length="313" mass="34438">MARPAGAATGASWQLALGRAGLGIGRGIGWVVLVAWAIVSLMPLYWMLTTSFMLSEEVWQVPPAFVPTVAKELPALLLSGRWAEAAALWGDATESYVFLFQSTPIWRWFLNSTIVSGVATLGVLLLDSMAAYAFAKRRFPGRELLFWIMISTLMIPGQVTLVPMFMIVRNAGLMNTLWAVILPDLSMVFGVFLLRQFMRTIPTELVEAATIDGASEFVIYSRIMVPLAKPGLATLGILTFMSTWNSFLWPLIALQRSELFTLTVGLKTLQDKNLVQYGLLMSGATVAAIPMVIVFLMFQRYFVKGLTLGGLKG</sequence>
<feature type="transmembrane region" description="Helical" evidence="7">
    <location>
        <begin position="274"/>
        <end position="298"/>
    </location>
</feature>
<keyword evidence="4 7" id="KW-0812">Transmembrane</keyword>
<feature type="transmembrane region" description="Helical" evidence="7">
    <location>
        <begin position="27"/>
        <end position="48"/>
    </location>
</feature>
<organism evidence="9 10">
    <name type="scientific">Geochorda subterranea</name>
    <dbReference type="NCBI Taxonomy" id="3109564"/>
    <lineage>
        <taxon>Bacteria</taxon>
        <taxon>Bacillati</taxon>
        <taxon>Bacillota</taxon>
        <taxon>Limnochordia</taxon>
        <taxon>Limnochordales</taxon>
        <taxon>Geochordaceae</taxon>
        <taxon>Geochorda</taxon>
    </lineage>
</organism>
<dbReference type="InterPro" id="IPR000515">
    <property type="entry name" value="MetI-like"/>
</dbReference>
<evidence type="ECO:0000259" key="8">
    <source>
        <dbReference type="PROSITE" id="PS50928"/>
    </source>
</evidence>
<keyword evidence="5 7" id="KW-1133">Transmembrane helix</keyword>
<evidence type="ECO:0000313" key="10">
    <source>
        <dbReference type="Proteomes" id="UP001333102"/>
    </source>
</evidence>
<feature type="transmembrane region" description="Helical" evidence="7">
    <location>
        <begin position="144"/>
        <end position="167"/>
    </location>
</feature>
<keyword evidence="2 7" id="KW-0813">Transport</keyword>
<reference evidence="10" key="1">
    <citation type="submission" date="2023-12" db="EMBL/GenBank/DDBJ databases">
        <title>Novel isolates from deep terrestrial aquifers shed light on the physiology and ecology of the class Limnochordia.</title>
        <authorList>
            <person name="Karnachuk O.V."/>
            <person name="Lukina A.P."/>
            <person name="Avakyan M.R."/>
            <person name="Kadnikov V."/>
            <person name="Begmatov S."/>
            <person name="Beletsky A.V."/>
            <person name="Mardanov A.V."/>
            <person name="Ravin N.V."/>
        </authorList>
    </citation>
    <scope>NUCLEOTIDE SEQUENCE [LARGE SCALE GENOMIC DNA]</scope>
    <source>
        <strain evidence="10">LN</strain>
    </source>
</reference>
<evidence type="ECO:0000256" key="4">
    <source>
        <dbReference type="ARBA" id="ARBA00022692"/>
    </source>
</evidence>
<dbReference type="EMBL" id="CP141614">
    <property type="protein sequence ID" value="WRP14408.1"/>
    <property type="molecule type" value="Genomic_DNA"/>
</dbReference>
<feature type="transmembrane region" description="Helical" evidence="7">
    <location>
        <begin position="232"/>
        <end position="254"/>
    </location>
</feature>
<dbReference type="PROSITE" id="PS50928">
    <property type="entry name" value="ABC_TM1"/>
    <property type="match status" value="1"/>
</dbReference>
<evidence type="ECO:0000256" key="2">
    <source>
        <dbReference type="ARBA" id="ARBA00022448"/>
    </source>
</evidence>
<accession>A0ABZ1BP84</accession>
<dbReference type="Pfam" id="PF00528">
    <property type="entry name" value="BPD_transp_1"/>
    <property type="match status" value="1"/>
</dbReference>
<dbReference type="RefSeq" id="WP_324668727.1">
    <property type="nucleotide sequence ID" value="NZ_CP141614.1"/>
</dbReference>
<dbReference type="InterPro" id="IPR035906">
    <property type="entry name" value="MetI-like_sf"/>
</dbReference>